<feature type="transmembrane region" description="Helical" evidence="8">
    <location>
        <begin position="217"/>
        <end position="239"/>
    </location>
</feature>
<feature type="transmembrane region" description="Helical" evidence="8">
    <location>
        <begin position="26"/>
        <end position="48"/>
    </location>
</feature>
<dbReference type="GO" id="GO:0033214">
    <property type="term" value="P:siderophore-iron import into cell"/>
    <property type="evidence" value="ECO:0007669"/>
    <property type="project" value="TreeGrafter"/>
</dbReference>
<keyword evidence="6 8" id="KW-1133">Transmembrane helix</keyword>
<dbReference type="PANTHER" id="PTHR30472:SF41">
    <property type="entry name" value="TRANSPORT SYSTEM PERMEASE PROTEIN"/>
    <property type="match status" value="1"/>
</dbReference>
<evidence type="ECO:0000256" key="5">
    <source>
        <dbReference type="ARBA" id="ARBA00022692"/>
    </source>
</evidence>
<feature type="transmembrane region" description="Helical" evidence="8">
    <location>
        <begin position="86"/>
        <end position="104"/>
    </location>
</feature>
<dbReference type="AlphaFoldDB" id="B7ATD7"/>
<comment type="subcellular location">
    <subcellularLocation>
        <location evidence="1">Cell membrane</location>
        <topology evidence="1">Multi-pass membrane protein</topology>
    </subcellularLocation>
</comment>
<protein>
    <recommendedName>
        <fullName evidence="11">Iron ABC transporter permease</fullName>
    </recommendedName>
</protein>
<dbReference type="PANTHER" id="PTHR30472">
    <property type="entry name" value="FERRIC ENTEROBACTIN TRANSPORT SYSTEM PERMEASE PROTEIN"/>
    <property type="match status" value="1"/>
</dbReference>
<gene>
    <name evidence="9" type="ORF">BACPEC_01407</name>
</gene>
<evidence type="ECO:0000256" key="1">
    <source>
        <dbReference type="ARBA" id="ARBA00004651"/>
    </source>
</evidence>
<comment type="similarity">
    <text evidence="2">Belongs to the binding-protein-dependent transport system permease family. FecCD subfamily.</text>
</comment>
<evidence type="ECO:0000313" key="9">
    <source>
        <dbReference type="EMBL" id="EEC56921.1"/>
    </source>
</evidence>
<reference evidence="9 10" key="1">
    <citation type="submission" date="2008-11" db="EMBL/GenBank/DDBJ databases">
        <title>Draft genome sequence of Bacteroides pectinophilus (ATCC 43243).</title>
        <authorList>
            <person name="Sudarsanam P."/>
            <person name="Ley R."/>
            <person name="Guruge J."/>
            <person name="Turnbaugh P.J."/>
            <person name="Mahowald M."/>
            <person name="Liep D."/>
            <person name="Gordon J."/>
        </authorList>
    </citation>
    <scope>NUCLEOTIDE SEQUENCE [LARGE SCALE GENOMIC DNA]</scope>
    <source>
        <strain evidence="9 10">ATCC 43243</strain>
    </source>
</reference>
<keyword evidence="5 8" id="KW-0812">Transmembrane</keyword>
<keyword evidence="10" id="KW-1185">Reference proteome</keyword>
<evidence type="ECO:0000256" key="3">
    <source>
        <dbReference type="ARBA" id="ARBA00022448"/>
    </source>
</evidence>
<feature type="transmembrane region" description="Helical" evidence="8">
    <location>
        <begin position="306"/>
        <end position="326"/>
    </location>
</feature>
<dbReference type="GO" id="GO:0022857">
    <property type="term" value="F:transmembrane transporter activity"/>
    <property type="evidence" value="ECO:0007669"/>
    <property type="project" value="InterPro"/>
</dbReference>
<feature type="transmembrane region" description="Helical" evidence="8">
    <location>
        <begin position="173"/>
        <end position="197"/>
    </location>
</feature>
<dbReference type="STRING" id="483218.BACPEC_01407"/>
<evidence type="ECO:0000313" key="10">
    <source>
        <dbReference type="Proteomes" id="UP000003136"/>
    </source>
</evidence>
<organism evidence="9 10">
    <name type="scientific">[Bacteroides] pectinophilus ATCC 43243</name>
    <dbReference type="NCBI Taxonomy" id="483218"/>
    <lineage>
        <taxon>Bacteria</taxon>
        <taxon>Bacillati</taxon>
        <taxon>Bacillota</taxon>
        <taxon>Clostridia</taxon>
        <taxon>Eubacteriales</taxon>
    </lineage>
</organism>
<feature type="transmembrane region" description="Helical" evidence="8">
    <location>
        <begin position="144"/>
        <end position="166"/>
    </location>
</feature>
<dbReference type="CDD" id="cd06550">
    <property type="entry name" value="TM_ABC_iron-siderophores_like"/>
    <property type="match status" value="1"/>
</dbReference>
<sequence length="360" mass="38786">MLQQISLHIFISSNNRSRLQMEKKRIIRYGAAFISLAVLFVIILVASINTGSVHISVMEIINILLKRTGEEAAAYSIIWKIRLPRLLMAAVLGGALALSGYLMQTFFFRNPIAGPYVLGISSGAKMVLAVVTIIWSGHIASMPVSLNVLTSFAGSMLCMLFVLFFAGKVKSMATLLVVGVMIGNICSAVTDFMINFANEAQIVNLTHWSLGTFSGASWTNLKAATILILITFILTFLTAKPMSAYQLGEDYAKSMGINIKIFRIILITLASMLSACVTAFAGPIAFVGIAVPHITKLLFGTAKPIVMIPAVTMCGSIFCMACDLIARTALAPSELSIGTVTSVIGAPIVIWLMVGRKHER</sequence>
<proteinExistence type="inferred from homology"/>
<dbReference type="HOGENOM" id="CLU_013016_0_0_9"/>
<name>B7ATD7_9FIRM</name>
<feature type="transmembrane region" description="Helical" evidence="8">
    <location>
        <begin position="116"/>
        <end position="138"/>
    </location>
</feature>
<evidence type="ECO:0000256" key="7">
    <source>
        <dbReference type="ARBA" id="ARBA00023136"/>
    </source>
</evidence>
<dbReference type="eggNOG" id="COG0609">
    <property type="taxonomic scope" value="Bacteria"/>
</dbReference>
<evidence type="ECO:0000256" key="6">
    <source>
        <dbReference type="ARBA" id="ARBA00022989"/>
    </source>
</evidence>
<feature type="transmembrane region" description="Helical" evidence="8">
    <location>
        <begin position="335"/>
        <end position="354"/>
    </location>
</feature>
<evidence type="ECO:0008006" key="11">
    <source>
        <dbReference type="Google" id="ProtNLM"/>
    </source>
</evidence>
<dbReference type="InterPro" id="IPR037294">
    <property type="entry name" value="ABC_BtuC-like"/>
</dbReference>
<dbReference type="InterPro" id="IPR000522">
    <property type="entry name" value="ABC_transptr_permease_BtuC"/>
</dbReference>
<dbReference type="SUPFAM" id="SSF81345">
    <property type="entry name" value="ABC transporter involved in vitamin B12 uptake, BtuC"/>
    <property type="match status" value="1"/>
</dbReference>
<keyword evidence="3" id="KW-0813">Transport</keyword>
<dbReference type="Pfam" id="PF01032">
    <property type="entry name" value="FecCD"/>
    <property type="match status" value="1"/>
</dbReference>
<evidence type="ECO:0000256" key="8">
    <source>
        <dbReference type="SAM" id="Phobius"/>
    </source>
</evidence>
<keyword evidence="4" id="KW-1003">Cell membrane</keyword>
<reference evidence="9 10" key="2">
    <citation type="submission" date="2008-11" db="EMBL/GenBank/DDBJ databases">
        <authorList>
            <person name="Fulton L."/>
            <person name="Clifton S."/>
            <person name="Fulton B."/>
            <person name="Xu J."/>
            <person name="Minx P."/>
            <person name="Pepin K.H."/>
            <person name="Johnson M."/>
            <person name="Bhonagiri V."/>
            <person name="Nash W.E."/>
            <person name="Mardis E.R."/>
            <person name="Wilson R.K."/>
        </authorList>
    </citation>
    <scope>NUCLEOTIDE SEQUENCE [LARGE SCALE GENOMIC DNA]</scope>
    <source>
        <strain evidence="9 10">ATCC 43243</strain>
    </source>
</reference>
<dbReference type="EMBL" id="ABVQ01000036">
    <property type="protein sequence ID" value="EEC56921.1"/>
    <property type="molecule type" value="Genomic_DNA"/>
</dbReference>
<feature type="transmembrane region" description="Helical" evidence="8">
    <location>
        <begin position="260"/>
        <end position="286"/>
    </location>
</feature>
<accession>B7ATD7</accession>
<evidence type="ECO:0000256" key="2">
    <source>
        <dbReference type="ARBA" id="ARBA00007935"/>
    </source>
</evidence>
<evidence type="ECO:0000256" key="4">
    <source>
        <dbReference type="ARBA" id="ARBA00022475"/>
    </source>
</evidence>
<comment type="caution">
    <text evidence="9">The sequence shown here is derived from an EMBL/GenBank/DDBJ whole genome shotgun (WGS) entry which is preliminary data.</text>
</comment>
<keyword evidence="7 8" id="KW-0472">Membrane</keyword>
<dbReference type="GO" id="GO:0005886">
    <property type="term" value="C:plasma membrane"/>
    <property type="evidence" value="ECO:0007669"/>
    <property type="project" value="UniProtKB-SubCell"/>
</dbReference>
<dbReference type="Gene3D" id="1.10.3470.10">
    <property type="entry name" value="ABC transporter involved in vitamin B12 uptake, BtuC"/>
    <property type="match status" value="1"/>
</dbReference>
<dbReference type="Proteomes" id="UP000003136">
    <property type="component" value="Unassembled WGS sequence"/>
</dbReference>